<keyword evidence="1" id="KW-0732">Signal</keyword>
<feature type="signal peptide" evidence="1">
    <location>
        <begin position="1"/>
        <end position="22"/>
    </location>
</feature>
<proteinExistence type="predicted"/>
<dbReference type="EMBL" id="NFEZ01000003">
    <property type="protein sequence ID" value="PLT47010.1"/>
    <property type="molecule type" value="Genomic_DNA"/>
</dbReference>
<reference evidence="2 3" key="1">
    <citation type="submission" date="2017-05" db="EMBL/GenBank/DDBJ databases">
        <title>Functional genome analysis of Paenibacillus pasadenensis strain R16: insights on endophytic life style and antifungal activity.</title>
        <authorList>
            <person name="Passera A."/>
            <person name="Marcolungo L."/>
            <person name="Casati P."/>
            <person name="Brasca M."/>
            <person name="Quaglino F."/>
            <person name="Delledonne M."/>
        </authorList>
    </citation>
    <scope>NUCLEOTIDE SEQUENCE [LARGE SCALE GENOMIC DNA]</scope>
    <source>
        <strain evidence="2 3">R16</strain>
    </source>
</reference>
<protein>
    <submittedName>
        <fullName evidence="2">Uncharacterized protein</fullName>
    </submittedName>
</protein>
<organism evidence="2 3">
    <name type="scientific">Paenibacillus pasadenensis</name>
    <dbReference type="NCBI Taxonomy" id="217090"/>
    <lineage>
        <taxon>Bacteria</taxon>
        <taxon>Bacillati</taxon>
        <taxon>Bacillota</taxon>
        <taxon>Bacilli</taxon>
        <taxon>Bacillales</taxon>
        <taxon>Paenibacillaceae</taxon>
        <taxon>Paenibacillus</taxon>
    </lineage>
</organism>
<name>A0A2N5N9P9_9BACL</name>
<keyword evidence="3" id="KW-1185">Reference proteome</keyword>
<comment type="caution">
    <text evidence="2">The sequence shown here is derived from an EMBL/GenBank/DDBJ whole genome shotgun (WGS) entry which is preliminary data.</text>
</comment>
<evidence type="ECO:0000256" key="1">
    <source>
        <dbReference type="SAM" id="SignalP"/>
    </source>
</evidence>
<dbReference type="RefSeq" id="WP_028599099.1">
    <property type="nucleotide sequence ID" value="NZ_BIMM01000136.1"/>
</dbReference>
<sequence>MKRNRIAIAASALLAGASMLLAGCQADTSGLDDKGFKPHLTVDLQLPEQLEQGQEGRFAIVVKENGEPYDGFYQARFQLWPEDGSSAPVTAQAEKTAPGTYSFVQAIGPEGVYRIKFSGVSADYEIMPSKRFAIGSEAVEALAEMEKAGAAAAVPAPAGHHH</sequence>
<evidence type="ECO:0000313" key="3">
    <source>
        <dbReference type="Proteomes" id="UP000234789"/>
    </source>
</evidence>
<accession>A0A2N5N9P9</accession>
<dbReference type="Proteomes" id="UP000234789">
    <property type="component" value="Unassembled WGS sequence"/>
</dbReference>
<dbReference type="OrthoDB" id="2613301at2"/>
<evidence type="ECO:0000313" key="2">
    <source>
        <dbReference type="EMBL" id="PLT47010.1"/>
    </source>
</evidence>
<dbReference type="PROSITE" id="PS51257">
    <property type="entry name" value="PROKAR_LIPOPROTEIN"/>
    <property type="match status" value="1"/>
</dbReference>
<dbReference type="AlphaFoldDB" id="A0A2N5N9P9"/>
<gene>
    <name evidence="2" type="ORF">B8V81_1234</name>
</gene>
<feature type="chain" id="PRO_5039258239" evidence="1">
    <location>
        <begin position="23"/>
        <end position="162"/>
    </location>
</feature>